<dbReference type="KEGG" id="csr:Cspa_c35070"/>
<dbReference type="GO" id="GO:0006979">
    <property type="term" value="P:response to oxidative stress"/>
    <property type="evidence" value="ECO:0007669"/>
    <property type="project" value="TreeGrafter"/>
</dbReference>
<name>M1MM30_9CLOT</name>
<evidence type="ECO:0000259" key="2">
    <source>
        <dbReference type="Pfam" id="PF01558"/>
    </source>
</evidence>
<dbReference type="Gene3D" id="3.40.50.970">
    <property type="match status" value="1"/>
</dbReference>
<dbReference type="InterPro" id="IPR002880">
    <property type="entry name" value="Pyrv_Fd/Flavodoxin_OxRdtase_N"/>
</dbReference>
<feature type="domain" description="Pyruvate flavodoxin/ferredoxin oxidoreductase pyrimidine binding" evidence="3">
    <location>
        <begin position="195"/>
        <end position="432"/>
    </location>
</feature>
<reference evidence="5 6" key="1">
    <citation type="submission" date="2013-02" db="EMBL/GenBank/DDBJ databases">
        <title>Genome sequence of Clostridium saccharoperbutylacetonicum N1-4(HMT).</title>
        <authorList>
            <person name="Poehlein A."/>
            <person name="Daniel R."/>
        </authorList>
    </citation>
    <scope>NUCLEOTIDE SEQUENCE [LARGE SCALE GENOMIC DNA]</scope>
    <source>
        <strain evidence="6">N1-4(HMT)</strain>
    </source>
</reference>
<organism evidence="5 6">
    <name type="scientific">Clostridium saccharoperbutylacetonicum N1-4(HMT)</name>
    <dbReference type="NCBI Taxonomy" id="931276"/>
    <lineage>
        <taxon>Bacteria</taxon>
        <taxon>Bacillati</taxon>
        <taxon>Bacillota</taxon>
        <taxon>Clostridia</taxon>
        <taxon>Eubacteriales</taxon>
        <taxon>Clostridiaceae</taxon>
        <taxon>Clostridium</taxon>
    </lineage>
</organism>
<dbReference type="HOGENOM" id="CLU_017038_1_0_9"/>
<accession>M1MM30</accession>
<dbReference type="Pfam" id="PF01558">
    <property type="entry name" value="POR"/>
    <property type="match status" value="1"/>
</dbReference>
<dbReference type="NCBIfam" id="TIGR03710">
    <property type="entry name" value="OAFO_sf"/>
    <property type="match status" value="1"/>
</dbReference>
<dbReference type="GO" id="GO:0016903">
    <property type="term" value="F:oxidoreductase activity, acting on the aldehyde or oxo group of donors"/>
    <property type="evidence" value="ECO:0007669"/>
    <property type="project" value="InterPro"/>
</dbReference>
<dbReference type="Pfam" id="PF17147">
    <property type="entry name" value="PFOR_II"/>
    <property type="match status" value="1"/>
</dbReference>
<dbReference type="EC" id="1.2.-.-" evidence="5"/>
<dbReference type="PANTHER" id="PTHR32154:SF20">
    <property type="entry name" value="2-OXOGLUTARATE OXIDOREDUCTASE SUBUNIT KORA"/>
    <property type="match status" value="1"/>
</dbReference>
<dbReference type="RefSeq" id="WP_015393584.1">
    <property type="nucleotide sequence ID" value="NC_020291.1"/>
</dbReference>
<evidence type="ECO:0000259" key="4">
    <source>
        <dbReference type="Pfam" id="PF17147"/>
    </source>
</evidence>
<dbReference type="PANTHER" id="PTHR32154">
    <property type="entry name" value="PYRUVATE-FLAVODOXIN OXIDOREDUCTASE-RELATED"/>
    <property type="match status" value="1"/>
</dbReference>
<sequence>MKYNILIGGSAGQGIDTISSLFEKILKKSQYNLYTTKDYMSRVRGGHNFIQIRFGDEKITSHSSIIDVIVAMDKNTIVNHIEKLNKTGIVICDESIDVEDSRVLKLPMKAISTEVGNSKTIGTVAVGVLTKLFNLKIDNINSIFNKKWDIKTNEANKLAFTRGYEISKERFNLSIAENNNNILISGNEALALGLLAGGLGFYSAYPMTPATSIMTYLSKVQKDAGIIVEQVEDEISAINMALGASYAGARSATGSSGGGVSLMVEAIGLSSITETPLLIIDSQRPGPATGLPTRTEQSDLSFLVTASHGEGPRMVLSVRNAEDAFYASARALNISEKYQIPVILLTDQYLADTAVTIPEFDLSKVKIERNIAGEEALESDGSYKRYKVTESGISPRILPGQFENAVVLIDSDEHTEDSQITESAEVRIEQMDKRMRKLKLLEKDLIEPDYFGVETPEVLLLAWGSLEGPVEEAVKLLNGEGYSVGALVFGDLYPLPTKLLEKYSTLAKKLVNVEQNFNGQLAKLIRMETGISIDNSILKYDGRQLSSEEIYSRVKKEVF</sequence>
<dbReference type="InterPro" id="IPR019752">
    <property type="entry name" value="Pyrv/ketoisovalerate_OxRed_cat"/>
</dbReference>
<dbReference type="CDD" id="cd07034">
    <property type="entry name" value="TPP_PYR_PFOR_IOR-alpha_like"/>
    <property type="match status" value="1"/>
</dbReference>
<dbReference type="Gene3D" id="3.40.920.10">
    <property type="entry name" value="Pyruvate-ferredoxin oxidoreductase, PFOR, domain III"/>
    <property type="match status" value="1"/>
</dbReference>
<gene>
    <name evidence="5" type="primary">korA</name>
    <name evidence="5" type="ORF">Cspa_c35070</name>
</gene>
<proteinExistence type="predicted"/>
<dbReference type="FunFam" id="3.40.50.970:FF:000022">
    <property type="entry name" value="2-oxoglutarate ferredoxin oxidoreductase alpha subunit"/>
    <property type="match status" value="1"/>
</dbReference>
<dbReference type="eggNOG" id="COG0674">
    <property type="taxonomic scope" value="Bacteria"/>
</dbReference>
<dbReference type="InterPro" id="IPR022367">
    <property type="entry name" value="2-oxoacid/accept_OxRdtase_asu"/>
</dbReference>
<dbReference type="STRING" id="36745.CLSAP_32780"/>
<dbReference type="OrthoDB" id="9794954at2"/>
<evidence type="ECO:0000313" key="5">
    <source>
        <dbReference type="EMBL" id="AGF57268.1"/>
    </source>
</evidence>
<dbReference type="Pfam" id="PF01855">
    <property type="entry name" value="POR_N"/>
    <property type="match status" value="1"/>
</dbReference>
<dbReference type="InterPro" id="IPR029061">
    <property type="entry name" value="THDP-binding"/>
</dbReference>
<feature type="domain" description="Pyruvate:ferredoxin oxidoreductase core" evidence="4">
    <location>
        <begin position="457"/>
        <end position="550"/>
    </location>
</feature>
<dbReference type="InterPro" id="IPR009014">
    <property type="entry name" value="Transketo_C/PFOR_II"/>
</dbReference>
<dbReference type="AlphaFoldDB" id="M1MM30"/>
<dbReference type="SUPFAM" id="SSF53323">
    <property type="entry name" value="Pyruvate-ferredoxin oxidoreductase, PFOR, domain III"/>
    <property type="match status" value="1"/>
</dbReference>
<dbReference type="Proteomes" id="UP000011728">
    <property type="component" value="Chromosome"/>
</dbReference>
<dbReference type="PATRIC" id="fig|931276.5.peg.3533"/>
<dbReference type="InterPro" id="IPR050722">
    <property type="entry name" value="Pyruvate:ferred/Flavod_OxRd"/>
</dbReference>
<dbReference type="Gene3D" id="3.40.50.920">
    <property type="match status" value="1"/>
</dbReference>
<dbReference type="InterPro" id="IPR002869">
    <property type="entry name" value="Pyrv_flavodox_OxRed_cen"/>
</dbReference>
<dbReference type="eggNOG" id="COG1014">
    <property type="taxonomic scope" value="Bacteria"/>
</dbReference>
<evidence type="ECO:0000259" key="3">
    <source>
        <dbReference type="Pfam" id="PF01855"/>
    </source>
</evidence>
<protein>
    <submittedName>
        <fullName evidence="5">2-oxoglutarate oxidoreductase subunit KorA</fullName>
        <ecNumber evidence="5">1.2.-.-</ecNumber>
    </submittedName>
</protein>
<dbReference type="SUPFAM" id="SSF52518">
    <property type="entry name" value="Thiamin diphosphate-binding fold (THDP-binding)"/>
    <property type="match status" value="1"/>
</dbReference>
<feature type="domain" description="Pyruvate/ketoisovalerate oxidoreductase catalytic" evidence="2">
    <location>
        <begin position="11"/>
        <end position="165"/>
    </location>
</feature>
<keyword evidence="1 5" id="KW-0560">Oxidoreductase</keyword>
<evidence type="ECO:0000256" key="1">
    <source>
        <dbReference type="ARBA" id="ARBA00023002"/>
    </source>
</evidence>
<dbReference type="SUPFAM" id="SSF52922">
    <property type="entry name" value="TK C-terminal domain-like"/>
    <property type="match status" value="1"/>
</dbReference>
<keyword evidence="6" id="KW-1185">Reference proteome</keyword>
<dbReference type="EMBL" id="CP004121">
    <property type="protein sequence ID" value="AGF57268.1"/>
    <property type="molecule type" value="Genomic_DNA"/>
</dbReference>
<dbReference type="InterPro" id="IPR033412">
    <property type="entry name" value="PFOR_II"/>
</dbReference>
<evidence type="ECO:0000313" key="6">
    <source>
        <dbReference type="Proteomes" id="UP000011728"/>
    </source>
</evidence>